<gene>
    <name evidence="1" type="ORF">RRG08_030077</name>
</gene>
<organism evidence="1 2">
    <name type="scientific">Elysia crispata</name>
    <name type="common">lettuce slug</name>
    <dbReference type="NCBI Taxonomy" id="231223"/>
    <lineage>
        <taxon>Eukaryota</taxon>
        <taxon>Metazoa</taxon>
        <taxon>Spiralia</taxon>
        <taxon>Lophotrochozoa</taxon>
        <taxon>Mollusca</taxon>
        <taxon>Gastropoda</taxon>
        <taxon>Heterobranchia</taxon>
        <taxon>Euthyneura</taxon>
        <taxon>Panpulmonata</taxon>
        <taxon>Sacoglossa</taxon>
        <taxon>Placobranchoidea</taxon>
        <taxon>Plakobranchidae</taxon>
        <taxon>Elysia</taxon>
    </lineage>
</organism>
<dbReference type="EMBL" id="JAWDGP010003469">
    <property type="protein sequence ID" value="KAK3773995.1"/>
    <property type="molecule type" value="Genomic_DNA"/>
</dbReference>
<evidence type="ECO:0000313" key="2">
    <source>
        <dbReference type="Proteomes" id="UP001283361"/>
    </source>
</evidence>
<dbReference type="AlphaFoldDB" id="A0AAE0ZRA0"/>
<comment type="caution">
    <text evidence="1">The sequence shown here is derived from an EMBL/GenBank/DDBJ whole genome shotgun (WGS) entry which is preliminary data.</text>
</comment>
<sequence length="69" mass="8180">MLSIEAYSEIRGEKREYGLSWNVPLPFSLRASLRRDETLFPSWRPQRNRKCCYRRRNSANLGLSCDSLE</sequence>
<proteinExistence type="predicted"/>
<name>A0AAE0ZRA0_9GAST</name>
<evidence type="ECO:0000313" key="1">
    <source>
        <dbReference type="EMBL" id="KAK3773995.1"/>
    </source>
</evidence>
<dbReference type="Proteomes" id="UP001283361">
    <property type="component" value="Unassembled WGS sequence"/>
</dbReference>
<protein>
    <submittedName>
        <fullName evidence="1">Uncharacterized protein</fullName>
    </submittedName>
</protein>
<accession>A0AAE0ZRA0</accession>
<reference evidence="1" key="1">
    <citation type="journal article" date="2023" name="G3 (Bethesda)">
        <title>A reference genome for the long-term kleptoplast-retaining sea slug Elysia crispata morphotype clarki.</title>
        <authorList>
            <person name="Eastman K.E."/>
            <person name="Pendleton A.L."/>
            <person name="Shaikh M.A."/>
            <person name="Suttiyut T."/>
            <person name="Ogas R."/>
            <person name="Tomko P."/>
            <person name="Gavelis G."/>
            <person name="Widhalm J.R."/>
            <person name="Wisecaver J.H."/>
        </authorList>
    </citation>
    <scope>NUCLEOTIDE SEQUENCE</scope>
    <source>
        <strain evidence="1">ECLA1</strain>
    </source>
</reference>
<keyword evidence="2" id="KW-1185">Reference proteome</keyword>